<dbReference type="EMBL" id="JBHHMI010000029">
    <property type="protein sequence ID" value="MFB5269301.1"/>
    <property type="molecule type" value="Genomic_DNA"/>
</dbReference>
<dbReference type="RefSeq" id="WP_375357574.1">
    <property type="nucleotide sequence ID" value="NZ_JBHHMI010000029.1"/>
</dbReference>
<dbReference type="Proteomes" id="UP001580346">
    <property type="component" value="Unassembled WGS sequence"/>
</dbReference>
<reference evidence="1 2" key="1">
    <citation type="submission" date="2024-09" db="EMBL/GenBank/DDBJ databases">
        <title>Paenibacillus zeirhizospherea sp. nov., isolated from surface of the maize (Zea mays) roots in a horticulture field, Hungary.</title>
        <authorList>
            <person name="Marton D."/>
            <person name="Farkas M."/>
            <person name="Bedics A."/>
            <person name="Toth E."/>
            <person name="Tancsics A."/>
            <person name="Boka K."/>
            <person name="Maroti G."/>
            <person name="Kriszt B."/>
            <person name="Cserhati M."/>
        </authorList>
    </citation>
    <scope>NUCLEOTIDE SEQUENCE [LARGE SCALE GENOMIC DNA]</scope>
    <source>
        <strain evidence="1 2">KCTC 33519</strain>
    </source>
</reference>
<protein>
    <recommendedName>
        <fullName evidence="3">HNH endonuclease</fullName>
    </recommendedName>
</protein>
<evidence type="ECO:0000313" key="2">
    <source>
        <dbReference type="Proteomes" id="UP001580346"/>
    </source>
</evidence>
<evidence type="ECO:0000313" key="1">
    <source>
        <dbReference type="EMBL" id="MFB5269301.1"/>
    </source>
</evidence>
<proteinExistence type="predicted"/>
<organism evidence="1 2">
    <name type="scientific">Paenibacillus enshidis</name>
    <dbReference type="NCBI Taxonomy" id="1458439"/>
    <lineage>
        <taxon>Bacteria</taxon>
        <taxon>Bacillati</taxon>
        <taxon>Bacillota</taxon>
        <taxon>Bacilli</taxon>
        <taxon>Bacillales</taxon>
        <taxon>Paenibacillaceae</taxon>
        <taxon>Paenibacillus</taxon>
    </lineage>
</organism>
<accession>A0ABV5AYK3</accession>
<keyword evidence="2" id="KW-1185">Reference proteome</keyword>
<sequence>MDYSDIVKQLKANFPHGTVQFNHAARPYIPNQVYTNRMETVTDSSWSFEIRELDINPAAGYIKAIVRVQIGSIYRDGYGVEGLKINSEGIPEKVSTKADQVINAAYINALDTWEMGWKDLAPHKKEDWGGNPALAHLLNHVPPEQSDASFEGNKKIDRKCLVCNQYLTAIEWELLGHIPSLNREVMIYCFTHLPNHLSRRLDPDEYNRYKERILQN</sequence>
<comment type="caution">
    <text evidence="1">The sequence shown here is derived from an EMBL/GenBank/DDBJ whole genome shotgun (WGS) entry which is preliminary data.</text>
</comment>
<name>A0ABV5AYK3_9BACL</name>
<gene>
    <name evidence="1" type="ORF">ACE41H_21300</name>
</gene>
<evidence type="ECO:0008006" key="3">
    <source>
        <dbReference type="Google" id="ProtNLM"/>
    </source>
</evidence>